<dbReference type="AlphaFoldDB" id="A0A4V2F5P0"/>
<gene>
    <name evidence="2" type="ORF">EV197_2068</name>
</gene>
<dbReference type="RefSeq" id="WP_130286617.1">
    <property type="nucleotide sequence ID" value="NZ_SGXE01000002.1"/>
</dbReference>
<accession>A0A4V2F5P0</accession>
<organism evidence="2 3">
    <name type="scientific">Aquimarina brevivitae</name>
    <dbReference type="NCBI Taxonomy" id="323412"/>
    <lineage>
        <taxon>Bacteria</taxon>
        <taxon>Pseudomonadati</taxon>
        <taxon>Bacteroidota</taxon>
        <taxon>Flavobacteriia</taxon>
        <taxon>Flavobacteriales</taxon>
        <taxon>Flavobacteriaceae</taxon>
        <taxon>Aquimarina</taxon>
    </lineage>
</organism>
<sequence length="129" mass="14189">MKSPIYVLLFFAILFLVSCGSDEEAVTEPPIEIDPDPIPGKTTTYVADVKAIIDANCIECHSNPPTQSAPMSLVTYEDVKDAEVNGELYPRMFTSSFTRVMPPPEEGGRLPDATIKIIEDWIADGLLEQ</sequence>
<dbReference type="PROSITE" id="PS51257">
    <property type="entry name" value="PROKAR_LIPOPROTEIN"/>
    <property type="match status" value="1"/>
</dbReference>
<protein>
    <recommendedName>
        <fullName evidence="4">Cytochrome c domain-containing protein</fullName>
    </recommendedName>
</protein>
<dbReference type="Proteomes" id="UP000292262">
    <property type="component" value="Unassembled WGS sequence"/>
</dbReference>
<keyword evidence="1" id="KW-0732">Signal</keyword>
<proteinExistence type="predicted"/>
<dbReference type="OrthoDB" id="9786191at2"/>
<evidence type="ECO:0000313" key="2">
    <source>
        <dbReference type="EMBL" id="RZS93489.1"/>
    </source>
</evidence>
<keyword evidence="3" id="KW-1185">Reference proteome</keyword>
<evidence type="ECO:0000313" key="3">
    <source>
        <dbReference type="Proteomes" id="UP000292262"/>
    </source>
</evidence>
<evidence type="ECO:0000256" key="1">
    <source>
        <dbReference type="SAM" id="SignalP"/>
    </source>
</evidence>
<evidence type="ECO:0008006" key="4">
    <source>
        <dbReference type="Google" id="ProtNLM"/>
    </source>
</evidence>
<feature type="signal peptide" evidence="1">
    <location>
        <begin position="1"/>
        <end position="20"/>
    </location>
</feature>
<dbReference type="EMBL" id="SGXE01000002">
    <property type="protein sequence ID" value="RZS93489.1"/>
    <property type="molecule type" value="Genomic_DNA"/>
</dbReference>
<reference evidence="2 3" key="1">
    <citation type="submission" date="2019-02" db="EMBL/GenBank/DDBJ databases">
        <title>Genomic Encyclopedia of Type Strains, Phase IV (KMG-IV): sequencing the most valuable type-strain genomes for metagenomic binning, comparative biology and taxonomic classification.</title>
        <authorList>
            <person name="Goeker M."/>
        </authorList>
    </citation>
    <scope>NUCLEOTIDE SEQUENCE [LARGE SCALE GENOMIC DNA]</scope>
    <source>
        <strain evidence="2 3">DSM 17196</strain>
    </source>
</reference>
<feature type="chain" id="PRO_5020883455" description="Cytochrome c domain-containing protein" evidence="1">
    <location>
        <begin position="21"/>
        <end position="129"/>
    </location>
</feature>
<comment type="caution">
    <text evidence="2">The sequence shown here is derived from an EMBL/GenBank/DDBJ whole genome shotgun (WGS) entry which is preliminary data.</text>
</comment>
<name>A0A4V2F5P0_9FLAO</name>